<sequence>MSIRRRIAGAAAWADVLLAVRAISAVHALPTAVATPVSDTLPTDLSAYGALPVPVPVSVSVSVSVRVSVPVVVSPSDGADRGGALRVEAASEDRQPPEHHSLQRIQQAMAPVDRGPQLAMAPRPGPAAVGQQGQLVVQPVQNAGQREGAHPARRQFDGQRQPVQPSADLGHRTGLAGPELECRVARPGARQEQPDCLGPQQRSGVVLLAGGRQRQLADAEDDLARDPQRLPAGGEKPQPGASREQRRGQPCAGFGQVLAIVQHDQRRACAQRMDQCLDPGPASALPYPEGGGKSLRQQLTGLQRVEGHPLCAARPATAHTARELQCQTCLAHSAGAGQGQQPGGSQQRT</sequence>
<accession>A0A3Q9K6C1</accession>
<organism evidence="3 4">
    <name type="scientific">Streptomyces lydicus</name>
    <dbReference type="NCBI Taxonomy" id="47763"/>
    <lineage>
        <taxon>Bacteria</taxon>
        <taxon>Bacillati</taxon>
        <taxon>Actinomycetota</taxon>
        <taxon>Actinomycetes</taxon>
        <taxon>Kitasatosporales</taxon>
        <taxon>Streptomycetaceae</taxon>
        <taxon>Streptomyces</taxon>
    </lineage>
</organism>
<feature type="signal peptide" evidence="2">
    <location>
        <begin position="1"/>
        <end position="28"/>
    </location>
</feature>
<gene>
    <name evidence="3" type="ORF">DDE74_01290</name>
</gene>
<proteinExistence type="predicted"/>
<dbReference type="EMBL" id="CP029042">
    <property type="protein sequence ID" value="AZS69789.1"/>
    <property type="molecule type" value="Genomic_DNA"/>
</dbReference>
<dbReference type="Proteomes" id="UP000275579">
    <property type="component" value="Chromosome"/>
</dbReference>
<feature type="region of interest" description="Disordered" evidence="1">
    <location>
        <begin position="216"/>
        <end position="249"/>
    </location>
</feature>
<evidence type="ECO:0000313" key="3">
    <source>
        <dbReference type="EMBL" id="AZS69789.1"/>
    </source>
</evidence>
<keyword evidence="2" id="KW-0732">Signal</keyword>
<name>A0A3Q9K6C1_9ACTN</name>
<reference evidence="3 4" key="1">
    <citation type="submission" date="2018-04" db="EMBL/GenBank/DDBJ databases">
        <title>Complete genome sequences of Streptomyces lydicus strain WYEC and characterization of antagonistic properties of biological control agents.</title>
        <authorList>
            <person name="Mariita R.M."/>
            <person name="Sello J.K."/>
        </authorList>
    </citation>
    <scope>NUCLEOTIDE SEQUENCE [LARGE SCALE GENOMIC DNA]</scope>
    <source>
        <strain evidence="3 4">WYEC 108</strain>
    </source>
</reference>
<feature type="chain" id="PRO_5018728798" evidence="2">
    <location>
        <begin position="29"/>
        <end position="349"/>
    </location>
</feature>
<dbReference type="AlphaFoldDB" id="A0A3Q9K6C1"/>
<feature type="compositionally biased region" description="Basic and acidic residues" evidence="1">
    <location>
        <begin position="147"/>
        <end position="157"/>
    </location>
</feature>
<feature type="region of interest" description="Disordered" evidence="1">
    <location>
        <begin position="142"/>
        <end position="176"/>
    </location>
</feature>
<protein>
    <submittedName>
        <fullName evidence="3">Uncharacterized protein</fullName>
    </submittedName>
</protein>
<evidence type="ECO:0000256" key="2">
    <source>
        <dbReference type="SAM" id="SignalP"/>
    </source>
</evidence>
<evidence type="ECO:0000313" key="4">
    <source>
        <dbReference type="Proteomes" id="UP000275579"/>
    </source>
</evidence>
<evidence type="ECO:0000256" key="1">
    <source>
        <dbReference type="SAM" id="MobiDB-lite"/>
    </source>
</evidence>